<dbReference type="EMBL" id="VOGX01000054">
    <property type="protein sequence ID" value="TWV19456.1"/>
    <property type="molecule type" value="Genomic_DNA"/>
</dbReference>
<keyword evidence="2" id="KW-1185">Reference proteome</keyword>
<comment type="caution">
    <text evidence="1">The sequence shown here is derived from an EMBL/GenBank/DDBJ whole genome shotgun (WGS) entry which is preliminary data.</text>
</comment>
<dbReference type="RefSeq" id="WP_033237650.1">
    <property type="nucleotide sequence ID" value="NZ_CP109224.1"/>
</dbReference>
<evidence type="ECO:0000313" key="2">
    <source>
        <dbReference type="Proteomes" id="UP000318052"/>
    </source>
</evidence>
<name>A0ABY3GTD0_9ACTN</name>
<protein>
    <recommendedName>
        <fullName evidence="3">Rpn family recombination-promoting nuclease/putative transposase</fullName>
    </recommendedName>
</protein>
<proteinExistence type="predicted"/>
<gene>
    <name evidence="1" type="ORF">FRZ02_24615</name>
</gene>
<reference evidence="2" key="1">
    <citation type="journal article" date="2019" name="Microbiol. Resour. Announc.">
        <title>Draft Genomic Sequences of Streptomyces misionensis and Streptomyces albidoflavus, bacteria applied for phytopathogen biocontrol.</title>
        <authorList>
            <person name="Pylro V."/>
            <person name="Dias A."/>
            <person name="Andreote F."/>
            <person name="Varani A."/>
            <person name="Andreote C."/>
            <person name="Bernardo E."/>
            <person name="Martins T."/>
        </authorList>
    </citation>
    <scope>NUCLEOTIDE SEQUENCE [LARGE SCALE GENOMIC DNA]</scope>
    <source>
        <strain evidence="2">77</strain>
    </source>
</reference>
<sequence length="290" mass="31791">MVSSPHEAMHRVFQDHPGLFSRVGPALGVDFPAYTSFDVMPTDLTELQPVERRVDTLLRFDTERDGSFLLAVEAQGRKDPAKLASWAYYLGYLNSKHEVPPVLLVVCQDRATARWASQPIRIGPAAWTSFAVFPLVAGPHNLPVITDPAEAAEDLALAVLAAVTHAKEPDVGAILKALSAALRDVPEDVANPLAELTAQGLGKLPAADLWRNLMAVDLSFYKSPMVQEIREESRAEGEARALLRVLQSRGFRLSAELEQQVSGCRDTATLNRWLDRAVTAETLDEVFAQD</sequence>
<dbReference type="Proteomes" id="UP000318052">
    <property type="component" value="Unassembled WGS sequence"/>
</dbReference>
<dbReference type="PANTHER" id="PTHR34613">
    <property type="entry name" value="SLL0800 PROTEIN"/>
    <property type="match status" value="1"/>
</dbReference>
<accession>A0ABY3GTD0</accession>
<evidence type="ECO:0008006" key="3">
    <source>
        <dbReference type="Google" id="ProtNLM"/>
    </source>
</evidence>
<dbReference type="PANTHER" id="PTHR34613:SF1">
    <property type="entry name" value="SLL6017 PROTEIN"/>
    <property type="match status" value="1"/>
</dbReference>
<organism evidence="1 2">
    <name type="scientific">Streptomyces albidoflavus</name>
    <dbReference type="NCBI Taxonomy" id="1886"/>
    <lineage>
        <taxon>Bacteria</taxon>
        <taxon>Bacillati</taxon>
        <taxon>Actinomycetota</taxon>
        <taxon>Actinomycetes</taxon>
        <taxon>Kitasatosporales</taxon>
        <taxon>Streptomycetaceae</taxon>
        <taxon>Streptomyces</taxon>
        <taxon>Streptomyces albidoflavus group</taxon>
    </lineage>
</organism>
<evidence type="ECO:0000313" key="1">
    <source>
        <dbReference type="EMBL" id="TWV19456.1"/>
    </source>
</evidence>